<feature type="transmembrane region" description="Helical" evidence="6">
    <location>
        <begin position="447"/>
        <end position="470"/>
    </location>
</feature>
<dbReference type="RefSeq" id="WP_256401097.1">
    <property type="nucleotide sequence ID" value="NZ_JANHJR010000003.1"/>
</dbReference>
<evidence type="ECO:0000256" key="4">
    <source>
        <dbReference type="ARBA" id="ARBA00023136"/>
    </source>
</evidence>
<dbReference type="InterPro" id="IPR002293">
    <property type="entry name" value="AA/rel_permease1"/>
</dbReference>
<dbReference type="AlphaFoldDB" id="A0ABD6DL64"/>
<evidence type="ECO:0000256" key="5">
    <source>
        <dbReference type="SAM" id="MobiDB-lite"/>
    </source>
</evidence>
<name>A0ABD6DL64_9EURY</name>
<dbReference type="GO" id="GO:0016020">
    <property type="term" value="C:membrane"/>
    <property type="evidence" value="ECO:0007669"/>
    <property type="project" value="UniProtKB-SubCell"/>
</dbReference>
<dbReference type="EMBL" id="JBHUDO010000003">
    <property type="protein sequence ID" value="MFD1646828.1"/>
    <property type="molecule type" value="Genomic_DNA"/>
</dbReference>
<dbReference type="PANTHER" id="PTHR11785:SF512">
    <property type="entry name" value="SOBREMESA, ISOFORM B"/>
    <property type="match status" value="1"/>
</dbReference>
<feature type="region of interest" description="Disordered" evidence="5">
    <location>
        <begin position="642"/>
        <end position="661"/>
    </location>
</feature>
<reference evidence="8 9" key="1">
    <citation type="journal article" date="2019" name="Int. J. Syst. Evol. Microbiol.">
        <title>The Global Catalogue of Microorganisms (GCM) 10K type strain sequencing project: providing services to taxonomists for standard genome sequencing and annotation.</title>
        <authorList>
            <consortium name="The Broad Institute Genomics Platform"/>
            <consortium name="The Broad Institute Genome Sequencing Center for Infectious Disease"/>
            <person name="Wu L."/>
            <person name="Ma J."/>
        </authorList>
    </citation>
    <scope>NUCLEOTIDE SEQUENCE [LARGE SCALE GENOMIC DNA]</scope>
    <source>
        <strain evidence="8 9">CGMCC 1.10390</strain>
    </source>
</reference>
<feature type="transmembrane region" description="Helical" evidence="6">
    <location>
        <begin position="345"/>
        <end position="363"/>
    </location>
</feature>
<evidence type="ECO:0000313" key="8">
    <source>
        <dbReference type="EMBL" id="MFD1646828.1"/>
    </source>
</evidence>
<dbReference type="InterPro" id="IPR006016">
    <property type="entry name" value="UspA"/>
</dbReference>
<protein>
    <submittedName>
        <fullName evidence="8">Amino acid permease</fullName>
    </submittedName>
</protein>
<keyword evidence="2 6" id="KW-0812">Transmembrane</keyword>
<feature type="transmembrane region" description="Helical" evidence="6">
    <location>
        <begin position="369"/>
        <end position="388"/>
    </location>
</feature>
<feature type="transmembrane region" description="Helical" evidence="6">
    <location>
        <begin position="190"/>
        <end position="212"/>
    </location>
</feature>
<dbReference type="Pfam" id="PF13520">
    <property type="entry name" value="AA_permease_2"/>
    <property type="match status" value="1"/>
</dbReference>
<feature type="transmembrane region" description="Helical" evidence="6">
    <location>
        <begin position="42"/>
        <end position="61"/>
    </location>
</feature>
<dbReference type="PANTHER" id="PTHR11785">
    <property type="entry name" value="AMINO ACID TRANSPORTER"/>
    <property type="match status" value="1"/>
</dbReference>
<proteinExistence type="predicted"/>
<feature type="transmembrane region" description="Helical" evidence="6">
    <location>
        <begin position="224"/>
        <end position="246"/>
    </location>
</feature>
<evidence type="ECO:0000256" key="2">
    <source>
        <dbReference type="ARBA" id="ARBA00022692"/>
    </source>
</evidence>
<feature type="transmembrane region" description="Helical" evidence="6">
    <location>
        <begin position="12"/>
        <end position="36"/>
    </location>
</feature>
<dbReference type="Proteomes" id="UP001597034">
    <property type="component" value="Unassembled WGS sequence"/>
</dbReference>
<feature type="transmembrane region" description="Helical" evidence="6">
    <location>
        <begin position="156"/>
        <end position="178"/>
    </location>
</feature>
<accession>A0ABD6DL64</accession>
<evidence type="ECO:0000256" key="1">
    <source>
        <dbReference type="ARBA" id="ARBA00004141"/>
    </source>
</evidence>
<organism evidence="8 9">
    <name type="scientific">Haloarchaeobius litoreus</name>
    <dbReference type="NCBI Taxonomy" id="755306"/>
    <lineage>
        <taxon>Archaea</taxon>
        <taxon>Methanobacteriati</taxon>
        <taxon>Methanobacteriota</taxon>
        <taxon>Stenosarchaea group</taxon>
        <taxon>Halobacteria</taxon>
        <taxon>Halobacteriales</taxon>
        <taxon>Halorubellaceae</taxon>
        <taxon>Haloarchaeobius</taxon>
    </lineage>
</organism>
<keyword evidence="3 6" id="KW-1133">Transmembrane helix</keyword>
<keyword evidence="4 6" id="KW-0472">Membrane</keyword>
<sequence length="812" mass="85071">MTDQELARDLGFLEAYTIGLGTMIGAGIFVLPSIAAEQAGPASMVSFFLGGIISLLAALSLSELATGMPKAGGSYYYVNRALGPFFGSIVGLGMWAGLTFASAFYMIGFGQYLLPGLGDYIGLLAGWGDLGITVAALVMAAFLTGVNYYGVKETGALQNVIVLTLVGLIVAFLGLGFLSDPTIGEFNPQGWPSVAATIGTVYVTFIGFEVIATSAEEIKNPSRNLPLAMIAAVVTPTLMYVGVMYVSTGTLTPSALQDSQVPVADVAREAFGPFASAVPFVSVTPGALGSFGALLMIVGAVLATVSSANASILSAARVNFAMGRDRILTNWLNEVHSQFRTPYRAITGTGIITLLLIAVGVGIDTLAEVASFMYLVTYALVHVGVVVLRRADPDAYEPSFRIPSVLYPITPIVGGAACLVVLFQMSIRWEPLPLAYEGLFDLGVSLPVTPTLVGLIGTLIVVVGIVWYFVYAKERAPSQSLVGEAIAPSEAAASDGADRYRVVAPLSNPATERDLLRWAAASAHAHEDENAEIIAVNVIEVPQQTSLAQDVQFEEERVAQQQELLDTARDIAADLEVGLRTRAIVARSASDAILDVLDEENADQVVLGWTGSRSTREHILGSNIDPIVEHAPCETTLLKLASGRRDEPAGDSWDATASGDGTPEEIVVLAGTGPHAPVAAQRAAEYVQASPPGSTAVSLLNVQSAGEEGDDPEAEGTAIIEDILAGSALSADECVTDVVVTEDDVRDAILEAIEPYDTVCVGATRTGAVSQALFGSIPEAIGEQFDGRVVMARGAEEAPRSVRDAIVERLAD</sequence>
<evidence type="ECO:0000256" key="3">
    <source>
        <dbReference type="ARBA" id="ARBA00022989"/>
    </source>
</evidence>
<keyword evidence="9" id="KW-1185">Reference proteome</keyword>
<dbReference type="InterPro" id="IPR050598">
    <property type="entry name" value="AminoAcid_Transporter"/>
</dbReference>
<evidence type="ECO:0000259" key="7">
    <source>
        <dbReference type="Pfam" id="PF00582"/>
    </source>
</evidence>
<comment type="caution">
    <text evidence="8">The sequence shown here is derived from an EMBL/GenBank/DDBJ whole genome shotgun (WGS) entry which is preliminary data.</text>
</comment>
<dbReference type="InterPro" id="IPR014729">
    <property type="entry name" value="Rossmann-like_a/b/a_fold"/>
</dbReference>
<dbReference type="CDD" id="cd00293">
    <property type="entry name" value="USP-like"/>
    <property type="match status" value="1"/>
</dbReference>
<feature type="domain" description="UspA" evidence="7">
    <location>
        <begin position="501"/>
        <end position="638"/>
    </location>
</feature>
<dbReference type="Gene3D" id="3.40.50.620">
    <property type="entry name" value="HUPs"/>
    <property type="match status" value="2"/>
</dbReference>
<feature type="domain" description="UspA" evidence="7">
    <location>
        <begin position="666"/>
        <end position="791"/>
    </location>
</feature>
<dbReference type="Pfam" id="PF00582">
    <property type="entry name" value="Usp"/>
    <property type="match status" value="2"/>
</dbReference>
<comment type="subcellular location">
    <subcellularLocation>
        <location evidence="1">Membrane</location>
        <topology evidence="1">Multi-pass membrane protein</topology>
    </subcellularLocation>
</comment>
<evidence type="ECO:0000256" key="6">
    <source>
        <dbReference type="SAM" id="Phobius"/>
    </source>
</evidence>
<feature type="transmembrane region" description="Helical" evidence="6">
    <location>
        <begin position="291"/>
        <end position="316"/>
    </location>
</feature>
<dbReference type="Gene3D" id="1.20.1740.10">
    <property type="entry name" value="Amino acid/polyamine transporter I"/>
    <property type="match status" value="1"/>
</dbReference>
<dbReference type="SUPFAM" id="SSF52402">
    <property type="entry name" value="Adenine nucleotide alpha hydrolases-like"/>
    <property type="match status" value="2"/>
</dbReference>
<feature type="transmembrane region" description="Helical" evidence="6">
    <location>
        <begin position="82"/>
        <end position="108"/>
    </location>
</feature>
<evidence type="ECO:0000313" key="9">
    <source>
        <dbReference type="Proteomes" id="UP001597034"/>
    </source>
</evidence>
<feature type="transmembrane region" description="Helical" evidence="6">
    <location>
        <begin position="409"/>
        <end position="427"/>
    </location>
</feature>
<gene>
    <name evidence="8" type="ORF">ACFSBL_14145</name>
</gene>
<feature type="transmembrane region" description="Helical" evidence="6">
    <location>
        <begin position="120"/>
        <end position="144"/>
    </location>
</feature>